<evidence type="ECO:0000256" key="1">
    <source>
        <dbReference type="SAM" id="MobiDB-lite"/>
    </source>
</evidence>
<organism evidence="2 3">
    <name type="scientific">Batillaria attramentaria</name>
    <dbReference type="NCBI Taxonomy" id="370345"/>
    <lineage>
        <taxon>Eukaryota</taxon>
        <taxon>Metazoa</taxon>
        <taxon>Spiralia</taxon>
        <taxon>Lophotrochozoa</taxon>
        <taxon>Mollusca</taxon>
        <taxon>Gastropoda</taxon>
        <taxon>Caenogastropoda</taxon>
        <taxon>Sorbeoconcha</taxon>
        <taxon>Cerithioidea</taxon>
        <taxon>Batillariidae</taxon>
        <taxon>Batillaria</taxon>
    </lineage>
</organism>
<gene>
    <name evidence="2" type="ORF">BaRGS_00031870</name>
</gene>
<dbReference type="AlphaFoldDB" id="A0ABD0JQT6"/>
<evidence type="ECO:0000313" key="3">
    <source>
        <dbReference type="Proteomes" id="UP001519460"/>
    </source>
</evidence>
<sequence>MYHYAENRALSRGLAEMHGNMKHGYLGALSGLGGVNPEHATPSPAVLAGSGSMDPASQHAQLWASTGTLHDVGKARHVLDNGFNNRISMFSPPVGGASGGGAGMKGGPPNVDSSQLYHQGYKPPVSPDRRVLKIETNPAGLVFLTPCPPPLIGSYNLRPLAARVPNY</sequence>
<dbReference type="EMBL" id="JACVVK020000363">
    <property type="protein sequence ID" value="KAK7476867.1"/>
    <property type="molecule type" value="Genomic_DNA"/>
</dbReference>
<reference evidence="2 3" key="1">
    <citation type="journal article" date="2023" name="Sci. Data">
        <title>Genome assembly of the Korean intertidal mud-creeper Batillaria attramentaria.</title>
        <authorList>
            <person name="Patra A.K."/>
            <person name="Ho P.T."/>
            <person name="Jun S."/>
            <person name="Lee S.J."/>
            <person name="Kim Y."/>
            <person name="Won Y.J."/>
        </authorList>
    </citation>
    <scope>NUCLEOTIDE SEQUENCE [LARGE SCALE GENOMIC DNA]</scope>
    <source>
        <strain evidence="2">Wonlab-2016</strain>
    </source>
</reference>
<feature type="region of interest" description="Disordered" evidence="1">
    <location>
        <begin position="98"/>
        <end position="128"/>
    </location>
</feature>
<protein>
    <submittedName>
        <fullName evidence="2">Uncharacterized protein</fullName>
    </submittedName>
</protein>
<proteinExistence type="predicted"/>
<accession>A0ABD0JQT6</accession>
<comment type="caution">
    <text evidence="2">The sequence shown here is derived from an EMBL/GenBank/DDBJ whole genome shotgun (WGS) entry which is preliminary data.</text>
</comment>
<evidence type="ECO:0000313" key="2">
    <source>
        <dbReference type="EMBL" id="KAK7476867.1"/>
    </source>
</evidence>
<feature type="non-terminal residue" evidence="2">
    <location>
        <position position="167"/>
    </location>
</feature>
<dbReference type="Proteomes" id="UP001519460">
    <property type="component" value="Unassembled WGS sequence"/>
</dbReference>
<keyword evidence="3" id="KW-1185">Reference proteome</keyword>
<name>A0ABD0JQT6_9CAEN</name>